<comment type="caution">
    <text evidence="2">The sequence shown here is derived from an EMBL/GenBank/DDBJ whole genome shotgun (WGS) entry which is preliminary data.</text>
</comment>
<evidence type="ECO:0000256" key="1">
    <source>
        <dbReference type="SAM" id="Phobius"/>
    </source>
</evidence>
<name>A0ABQ2RT41_9DEIO</name>
<keyword evidence="1" id="KW-1133">Transmembrane helix</keyword>
<keyword evidence="3" id="KW-1185">Reference proteome</keyword>
<feature type="transmembrane region" description="Helical" evidence="1">
    <location>
        <begin position="70"/>
        <end position="89"/>
    </location>
</feature>
<keyword evidence="1" id="KW-0472">Membrane</keyword>
<dbReference type="Proteomes" id="UP000634308">
    <property type="component" value="Unassembled WGS sequence"/>
</dbReference>
<accession>A0ABQ2RT41</accession>
<evidence type="ECO:0000313" key="3">
    <source>
        <dbReference type="Proteomes" id="UP000634308"/>
    </source>
</evidence>
<organism evidence="2 3">
    <name type="scientific">Deinococcus seoulensis</name>
    <dbReference type="NCBI Taxonomy" id="1837379"/>
    <lineage>
        <taxon>Bacteria</taxon>
        <taxon>Thermotogati</taxon>
        <taxon>Deinococcota</taxon>
        <taxon>Deinococci</taxon>
        <taxon>Deinococcales</taxon>
        <taxon>Deinococcaceae</taxon>
        <taxon>Deinococcus</taxon>
    </lineage>
</organism>
<keyword evidence="1" id="KW-0812">Transmembrane</keyword>
<gene>
    <name evidence="2" type="ORF">GCM10008959_18170</name>
</gene>
<proteinExistence type="predicted"/>
<feature type="transmembrane region" description="Helical" evidence="1">
    <location>
        <begin position="6"/>
        <end position="23"/>
    </location>
</feature>
<dbReference type="EMBL" id="BMQM01000010">
    <property type="protein sequence ID" value="GGR56903.1"/>
    <property type="molecule type" value="Genomic_DNA"/>
</dbReference>
<protein>
    <submittedName>
        <fullName evidence="2">Uncharacterized protein</fullName>
    </submittedName>
</protein>
<feature type="transmembrane region" description="Helical" evidence="1">
    <location>
        <begin position="30"/>
        <end position="50"/>
    </location>
</feature>
<sequence length="118" mass="12533">MLGVPAVYALGTSVAAGLNASFITPRERVLGELWGALFCLCTVLLAALWSTHFVLRGRWPLLSAARWRRVALWVAGGLLLTAAGFYVAFEVRMRQVAAGTPVGALASLEPGAVKSGRH</sequence>
<evidence type="ECO:0000313" key="2">
    <source>
        <dbReference type="EMBL" id="GGR56903.1"/>
    </source>
</evidence>
<reference evidence="3" key="1">
    <citation type="journal article" date="2019" name="Int. J. Syst. Evol. Microbiol.">
        <title>The Global Catalogue of Microorganisms (GCM) 10K type strain sequencing project: providing services to taxonomists for standard genome sequencing and annotation.</title>
        <authorList>
            <consortium name="The Broad Institute Genomics Platform"/>
            <consortium name="The Broad Institute Genome Sequencing Center for Infectious Disease"/>
            <person name="Wu L."/>
            <person name="Ma J."/>
        </authorList>
    </citation>
    <scope>NUCLEOTIDE SEQUENCE [LARGE SCALE GENOMIC DNA]</scope>
    <source>
        <strain evidence="3">JCM 31404</strain>
    </source>
</reference>